<keyword evidence="6 14" id="KW-0547">Nucleotide-binding</keyword>
<keyword evidence="11" id="KW-0469">Meiosis</keyword>
<keyword evidence="5" id="KW-0677">Repeat</keyword>
<dbReference type="InterPro" id="IPR000432">
    <property type="entry name" value="DNA_mismatch_repair_MutS_C"/>
</dbReference>
<dbReference type="PANTHER" id="PTHR11638">
    <property type="entry name" value="ATP-DEPENDENT CLP PROTEASE"/>
    <property type="match status" value="1"/>
</dbReference>
<dbReference type="Gene3D" id="3.40.50.300">
    <property type="entry name" value="P-loop containing nucleotide triphosphate hydrolases"/>
    <property type="match status" value="4"/>
</dbReference>
<dbReference type="Gene3D" id="1.10.1420.10">
    <property type="match status" value="1"/>
</dbReference>
<dbReference type="GO" id="GO:0005694">
    <property type="term" value="C:chromosome"/>
    <property type="evidence" value="ECO:0007669"/>
    <property type="project" value="UniProtKB-SubCell"/>
</dbReference>
<dbReference type="InterPro" id="IPR007696">
    <property type="entry name" value="DNA_mismatch_repair_MutS_core"/>
</dbReference>
<protein>
    <recommendedName>
        <fullName evidence="12">DNA mismatch repair protein MSH5</fullName>
    </recommendedName>
    <alternativeName>
        <fullName evidence="13">MutS protein homolog 5</fullName>
    </alternativeName>
</protein>
<dbReference type="Pfam" id="PF07724">
    <property type="entry name" value="AAA_2"/>
    <property type="match status" value="1"/>
</dbReference>
<evidence type="ECO:0000256" key="15">
    <source>
        <dbReference type="SAM" id="Coils"/>
    </source>
</evidence>
<dbReference type="FunFam" id="3.40.50.300:FF:000010">
    <property type="entry name" value="Chaperone clpB 1, putative"/>
    <property type="match status" value="1"/>
</dbReference>
<comment type="subcellular location">
    <subcellularLocation>
        <location evidence="2">Chromosome</location>
    </subcellularLocation>
    <subcellularLocation>
        <location evidence="1">Nucleus</location>
    </subcellularLocation>
</comment>
<dbReference type="OrthoDB" id="295656at2759"/>
<organism evidence="18 19">
    <name type="scientific">Penicillium nalgiovense</name>
    <dbReference type="NCBI Taxonomy" id="60175"/>
    <lineage>
        <taxon>Eukaryota</taxon>
        <taxon>Fungi</taxon>
        <taxon>Dikarya</taxon>
        <taxon>Ascomycota</taxon>
        <taxon>Pezizomycotina</taxon>
        <taxon>Eurotiomycetes</taxon>
        <taxon>Eurotiomycetidae</taxon>
        <taxon>Eurotiales</taxon>
        <taxon>Aspergillaceae</taxon>
        <taxon>Penicillium</taxon>
    </lineage>
</organism>
<evidence type="ECO:0000256" key="4">
    <source>
        <dbReference type="ARBA" id="ARBA00022454"/>
    </source>
</evidence>
<dbReference type="SMART" id="SM00533">
    <property type="entry name" value="MUTSd"/>
    <property type="match status" value="1"/>
</dbReference>
<evidence type="ECO:0000256" key="10">
    <source>
        <dbReference type="ARBA" id="ARBA00023242"/>
    </source>
</evidence>
<evidence type="ECO:0000256" key="3">
    <source>
        <dbReference type="ARBA" id="ARBA00008675"/>
    </source>
</evidence>
<dbReference type="FunFam" id="3.40.50.300:FF:000025">
    <property type="entry name" value="ATP-dependent Clp protease subunit"/>
    <property type="match status" value="1"/>
</dbReference>
<dbReference type="PRINTS" id="PR00300">
    <property type="entry name" value="CLPPROTEASEA"/>
</dbReference>
<dbReference type="SUPFAM" id="SSF48334">
    <property type="entry name" value="DNA repair protein MutS, domain III"/>
    <property type="match status" value="1"/>
</dbReference>
<evidence type="ECO:0000256" key="7">
    <source>
        <dbReference type="ARBA" id="ARBA00022840"/>
    </source>
</evidence>
<dbReference type="GO" id="GO:0016887">
    <property type="term" value="F:ATP hydrolysis activity"/>
    <property type="evidence" value="ECO:0007669"/>
    <property type="project" value="InterPro"/>
</dbReference>
<evidence type="ECO:0000313" key="19">
    <source>
        <dbReference type="Proteomes" id="UP001153461"/>
    </source>
</evidence>
<dbReference type="InterPro" id="IPR018368">
    <property type="entry name" value="ClpA/B_CS1"/>
</dbReference>
<feature type="coiled-coil region" evidence="15">
    <location>
        <begin position="330"/>
        <end position="410"/>
    </location>
</feature>
<comment type="similarity">
    <text evidence="3 14">Belongs to the ClpA/ClpB family.</text>
</comment>
<dbReference type="InterPro" id="IPR028299">
    <property type="entry name" value="ClpA/B_CS2"/>
</dbReference>
<dbReference type="Pfam" id="PF05192">
    <property type="entry name" value="MutS_III"/>
    <property type="match status" value="1"/>
</dbReference>
<dbReference type="FunFam" id="1.10.8.60:FF:000017">
    <property type="entry name" value="ATP-dependent chaperone ClpB"/>
    <property type="match status" value="1"/>
</dbReference>
<evidence type="ECO:0000256" key="1">
    <source>
        <dbReference type="ARBA" id="ARBA00004123"/>
    </source>
</evidence>
<dbReference type="FunFam" id="1.10.1420.10:FF:000050">
    <property type="entry name" value="DNA mismatch repair protein Msh5, putative"/>
    <property type="match status" value="1"/>
</dbReference>
<evidence type="ECO:0000256" key="2">
    <source>
        <dbReference type="ARBA" id="ARBA00004286"/>
    </source>
</evidence>
<gene>
    <name evidence="18" type="ORF">PNAL_LOCUS9376</name>
</gene>
<dbReference type="InterPro" id="IPR041546">
    <property type="entry name" value="ClpA/ClpB_AAA_lid"/>
</dbReference>
<dbReference type="InterPro" id="IPR050130">
    <property type="entry name" value="ClpA_ClpB"/>
</dbReference>
<dbReference type="SMART" id="SM01086">
    <property type="entry name" value="ClpB_D2-small"/>
    <property type="match status" value="1"/>
</dbReference>
<keyword evidence="4" id="KW-0158">Chromosome</keyword>
<evidence type="ECO:0000256" key="8">
    <source>
        <dbReference type="ARBA" id="ARBA00023125"/>
    </source>
</evidence>
<dbReference type="GO" id="GO:0005524">
    <property type="term" value="F:ATP binding"/>
    <property type="evidence" value="ECO:0007669"/>
    <property type="project" value="UniProtKB-KW"/>
</dbReference>
<dbReference type="Pfam" id="PF17871">
    <property type="entry name" value="AAA_lid_9"/>
    <property type="match status" value="1"/>
</dbReference>
<keyword evidence="10" id="KW-0539">Nucleus</keyword>
<dbReference type="PANTHER" id="PTHR11638:SF176">
    <property type="entry name" value="HEAT SHOCK PROTEIN 78, MITOCHONDRIAL"/>
    <property type="match status" value="1"/>
</dbReference>
<dbReference type="Proteomes" id="UP001153461">
    <property type="component" value="Unassembled WGS sequence"/>
</dbReference>
<evidence type="ECO:0000256" key="16">
    <source>
        <dbReference type="SAM" id="MobiDB-lite"/>
    </source>
</evidence>
<dbReference type="InterPro" id="IPR003959">
    <property type="entry name" value="ATPase_AAA_core"/>
</dbReference>
<dbReference type="InterPro" id="IPR027417">
    <property type="entry name" value="P-loop_NTPase"/>
</dbReference>
<dbReference type="InterPro" id="IPR019489">
    <property type="entry name" value="Clp_ATPase_C"/>
</dbReference>
<dbReference type="FunFam" id="3.40.50.300:FF:001067">
    <property type="entry name" value="DNA mismatch repair protein MSH5"/>
    <property type="match status" value="1"/>
</dbReference>
<evidence type="ECO:0000256" key="5">
    <source>
        <dbReference type="ARBA" id="ARBA00022737"/>
    </source>
</evidence>
<feature type="domain" description="DNA mismatch repair proteins mutS family" evidence="17">
    <location>
        <begin position="1559"/>
        <end position="1575"/>
    </location>
</feature>
<name>A0A9W4IGU0_PENNA</name>
<keyword evidence="8" id="KW-0238">DNA-binding</keyword>
<dbReference type="InterPro" id="IPR036187">
    <property type="entry name" value="DNA_mismatch_repair_MutS_sf"/>
</dbReference>
<dbReference type="EMBL" id="CAJVNV010000618">
    <property type="protein sequence ID" value="CAG8279955.1"/>
    <property type="molecule type" value="Genomic_DNA"/>
</dbReference>
<dbReference type="Pfam" id="PF00004">
    <property type="entry name" value="AAA"/>
    <property type="match status" value="1"/>
</dbReference>
<dbReference type="InterPro" id="IPR001270">
    <property type="entry name" value="ClpA/B"/>
</dbReference>
<dbReference type="PROSITE" id="PS00871">
    <property type="entry name" value="CLPAB_2"/>
    <property type="match status" value="1"/>
</dbReference>
<sequence>MAARLSLNARTRLLRTPRLSSTRLLSPIPRLSILSCASFIPPVANPSPVSVRHYAKGGRPHPPGGTHRMDMSGEDEKPALEKYGVELTAKAKAGKLDPVIGRDSEIHRTIQILSRRTKNNPVLIGAAGTGKTAVLDGLAQRIVQGDVPESIKNKRVISLDLGSLIAGAKFRGDFEERLKAVLKEVEDAQGEVILFIDELHTLLGLGKAEGSIDASNLLKPALSRGELQCCGATTLNEYRLIEKDVALARRFQPILVSEPSVASTISILRGIKNKYEVHHGVRITDGALVAAATYSNRYITDRFLPDKAIDLVDEAASALRLQQESKPDSIRELERGITTIQIELESLRKETDVASRERREKLQDDLKTKQTEAGKLTETWEKEKAQIDNIKRTKEDLERAQFELEEAQREGNFAKAGELRYSTIPELETKLPKEGAEQDPQNQTLIHDSVTADDIGNVVSRTTGIPVNKLMAGDVEKLIRMEDTLRKSVRGQDEALSAVANAVRMQRAGLSGENRPTASFMFLGPTGVGKTELCKKMAEFLFSTETAVLRFDMSEFQEKHTISRLIGSPAGYVGYDDAGQLTEAVRRKPYAVLLFDEFEKAHRDISALLLQVLDEGFLTDAQGHKVDFRNTLIVLTSNLGANILVGADPLHPIKDSGDAELPEKVKSAVMDVVQSAYPPEFMNRIDEFIIFKRLSKDALRDIVEIRIKELQARLDDRRMTLKVDDETKDWLCEKGYDPRFGARPLNRLIAKEIGNRLADKIIRGEVVSGQTARVSLDESKSGLVLTAQEYPNSIGVGKMSSLKRKRTPASRPPIRPRTSGIRLGQRAPSSQAFSTSSGPPQPPIISSAGQLRTPYPTDTRIEIDCSVRVTDDDFDDHVIAAIDLKDHGTVGCSYYSAEEEKMYLLGDSRSGDMEIIDALLLQIKPTVVLTPPRVDLSSQSQDQYLAQEDVSSAYLPYQIDVRPTPEFSYSNAESKLLALQISSTHEQRIRFFVPQNGLAGPEEVDPEEMGFTLQEGRLLHISSSVDMENPVTIGCAGAILTYLQRRRATAPSSLEEGNEYRIRALQMFNLRDTMWINSNTFASLQIIQSESHPNMFNQGPGKKSASGKEGLSVYGLFQHFAYTPQGRARLKQTFFRPSVDLNMIRERHDFIGVFSRPDNLAALDKMTKALKHIKNLRPVMVNLRKGISTGSAKITGFKTTVWASLLAFAFYSIDINDALREVSGAHILTLRSKALRVFEAAQLYRVGRMVQEIVDIDNSEEQGRTVVKQGIDRELDKIKDRYDGLSSLLKHVALDIAATIPAILEVDVNVIYFPQLGFNIAIPLNDYGAAAYTGPDDDWELMFITENRAYFKDFRMREMDEKLGDIYGIICGKAAKLMGSHGHGELKIVHLQRKKSRLYTTWRKGFFDMRILLALTQAASFYKLTRPRMVEQNVIRIKGGRHILQELTVSSYVPNDTLLVGGNESETNDASPSTDSNPSMLLLTGPNYSGKSVYIKQVALIVYLAQIGSFVPADSAELGVTDKILTKINTQESVSKIQSTFMNDLQQISLCLKQVTNRSLVIIDEFGKGTNESDGIGLACGILDYLLCLKSPAKVIAATHFHEIFENNFLALRPRLHLGHMEVHVCEETREVEDQITYLYNCATINGIDPAIVSRANEIASLSARGENIVAACAVLSSEEMRDLEEANSLARGFLEIDFSQGGPDHVKAVFEGLFE</sequence>
<keyword evidence="15" id="KW-0175">Coiled coil</keyword>
<dbReference type="PROSITE" id="PS00870">
    <property type="entry name" value="CLPAB_1"/>
    <property type="match status" value="1"/>
</dbReference>
<evidence type="ECO:0000256" key="6">
    <source>
        <dbReference type="ARBA" id="ARBA00022741"/>
    </source>
</evidence>
<proteinExistence type="inferred from homology"/>
<dbReference type="GO" id="GO:0005634">
    <property type="term" value="C:nucleus"/>
    <property type="evidence" value="ECO:0007669"/>
    <property type="project" value="UniProtKB-SubCell"/>
</dbReference>
<dbReference type="Pfam" id="PF10431">
    <property type="entry name" value="ClpB_D2-small"/>
    <property type="match status" value="1"/>
</dbReference>
<evidence type="ECO:0000256" key="9">
    <source>
        <dbReference type="ARBA" id="ARBA00023186"/>
    </source>
</evidence>
<dbReference type="GO" id="GO:0006298">
    <property type="term" value="P:mismatch repair"/>
    <property type="evidence" value="ECO:0007669"/>
    <property type="project" value="InterPro"/>
</dbReference>
<evidence type="ECO:0000256" key="14">
    <source>
        <dbReference type="RuleBase" id="RU004432"/>
    </source>
</evidence>
<keyword evidence="7 14" id="KW-0067">ATP-binding</keyword>
<evidence type="ECO:0000313" key="18">
    <source>
        <dbReference type="EMBL" id="CAG8279955.1"/>
    </source>
</evidence>
<dbReference type="SUPFAM" id="SSF52540">
    <property type="entry name" value="P-loop containing nucleoside triphosphate hydrolases"/>
    <property type="match status" value="3"/>
</dbReference>
<dbReference type="GO" id="GO:0042026">
    <property type="term" value="P:protein refolding"/>
    <property type="evidence" value="ECO:0007669"/>
    <property type="project" value="TreeGrafter"/>
</dbReference>
<dbReference type="GO" id="GO:0005759">
    <property type="term" value="C:mitochondrial matrix"/>
    <property type="evidence" value="ECO:0007669"/>
    <property type="project" value="TreeGrafter"/>
</dbReference>
<dbReference type="GO" id="GO:0051026">
    <property type="term" value="P:chiasma assembly"/>
    <property type="evidence" value="ECO:0007669"/>
    <property type="project" value="UniProtKB-ARBA"/>
</dbReference>
<reference evidence="18" key="1">
    <citation type="submission" date="2021-07" db="EMBL/GenBank/DDBJ databases">
        <authorList>
            <person name="Branca A.L. A."/>
        </authorList>
    </citation>
    <scope>NUCLEOTIDE SEQUENCE</scope>
</reference>
<dbReference type="InterPro" id="IPR003593">
    <property type="entry name" value="AAA+_ATPase"/>
</dbReference>
<evidence type="ECO:0000256" key="13">
    <source>
        <dbReference type="ARBA" id="ARBA00077470"/>
    </source>
</evidence>
<dbReference type="PROSITE" id="PS00486">
    <property type="entry name" value="DNA_MISMATCH_REPAIR_2"/>
    <property type="match status" value="1"/>
</dbReference>
<evidence type="ECO:0000256" key="12">
    <source>
        <dbReference type="ARBA" id="ARBA00073549"/>
    </source>
</evidence>
<dbReference type="CDD" id="cd19499">
    <property type="entry name" value="RecA-like_ClpB_Hsp104-like"/>
    <property type="match status" value="1"/>
</dbReference>
<evidence type="ECO:0000256" key="11">
    <source>
        <dbReference type="ARBA" id="ARBA00023254"/>
    </source>
</evidence>
<dbReference type="SMART" id="SM00382">
    <property type="entry name" value="AAA"/>
    <property type="match status" value="3"/>
</dbReference>
<dbReference type="SMART" id="SM00534">
    <property type="entry name" value="MUTSac"/>
    <property type="match status" value="1"/>
</dbReference>
<dbReference type="Gene3D" id="1.10.8.60">
    <property type="match status" value="1"/>
</dbReference>
<keyword evidence="9 14" id="KW-0143">Chaperone</keyword>
<accession>A0A9W4IGU0</accession>
<dbReference type="Pfam" id="PF00488">
    <property type="entry name" value="MutS_V"/>
    <property type="match status" value="1"/>
</dbReference>
<dbReference type="CDD" id="cd00009">
    <property type="entry name" value="AAA"/>
    <property type="match status" value="1"/>
</dbReference>
<dbReference type="GO" id="GO:0034605">
    <property type="term" value="P:cellular response to heat"/>
    <property type="evidence" value="ECO:0007669"/>
    <property type="project" value="TreeGrafter"/>
</dbReference>
<dbReference type="GO" id="GO:0030983">
    <property type="term" value="F:mismatched DNA binding"/>
    <property type="evidence" value="ECO:0007669"/>
    <property type="project" value="InterPro"/>
</dbReference>
<evidence type="ECO:0000259" key="17">
    <source>
        <dbReference type="PROSITE" id="PS00486"/>
    </source>
</evidence>
<dbReference type="GO" id="GO:0043335">
    <property type="term" value="P:protein unfolding"/>
    <property type="evidence" value="ECO:0007669"/>
    <property type="project" value="TreeGrafter"/>
</dbReference>
<dbReference type="FunFam" id="3.40.50.300:FF:000120">
    <property type="entry name" value="ATP-dependent chaperone ClpB"/>
    <property type="match status" value="1"/>
</dbReference>
<comment type="caution">
    <text evidence="18">The sequence shown here is derived from an EMBL/GenBank/DDBJ whole genome shotgun (WGS) entry which is preliminary data.</text>
</comment>
<feature type="region of interest" description="Disordered" evidence="16">
    <location>
        <begin position="800"/>
        <end position="853"/>
    </location>
</feature>